<keyword evidence="1" id="KW-0472">Membrane</keyword>
<name>A0A164MKY9_9CRUS</name>
<evidence type="ECO:0000256" key="1">
    <source>
        <dbReference type="SAM" id="Phobius"/>
    </source>
</evidence>
<gene>
    <name evidence="2" type="ORF">APZ42_031718</name>
</gene>
<dbReference type="Proteomes" id="UP000076858">
    <property type="component" value="Unassembled WGS sequence"/>
</dbReference>
<evidence type="ECO:0000313" key="3">
    <source>
        <dbReference type="Proteomes" id="UP000076858"/>
    </source>
</evidence>
<keyword evidence="3" id="KW-1185">Reference proteome</keyword>
<evidence type="ECO:0000313" key="2">
    <source>
        <dbReference type="EMBL" id="KZS05150.1"/>
    </source>
</evidence>
<organism evidence="2 3">
    <name type="scientific">Daphnia magna</name>
    <dbReference type="NCBI Taxonomy" id="35525"/>
    <lineage>
        <taxon>Eukaryota</taxon>
        <taxon>Metazoa</taxon>
        <taxon>Ecdysozoa</taxon>
        <taxon>Arthropoda</taxon>
        <taxon>Crustacea</taxon>
        <taxon>Branchiopoda</taxon>
        <taxon>Diplostraca</taxon>
        <taxon>Cladocera</taxon>
        <taxon>Anomopoda</taxon>
        <taxon>Daphniidae</taxon>
        <taxon>Daphnia</taxon>
    </lineage>
</organism>
<reference evidence="2 3" key="1">
    <citation type="submission" date="2016-03" db="EMBL/GenBank/DDBJ databases">
        <title>EvidentialGene: Evidence-directed Construction of Genes on Genomes.</title>
        <authorList>
            <person name="Gilbert D.G."/>
            <person name="Choi J.-H."/>
            <person name="Mockaitis K."/>
            <person name="Colbourne J."/>
            <person name="Pfrender M."/>
        </authorList>
    </citation>
    <scope>NUCLEOTIDE SEQUENCE [LARGE SCALE GENOMIC DNA]</scope>
    <source>
        <strain evidence="2 3">Xinb3</strain>
        <tissue evidence="2">Complete organism</tissue>
    </source>
</reference>
<sequence length="57" mass="6715">MKHGSIEWKPIVHGTYIHRNVETHVKPADYPSHLIYTTIRYCSSVFILSLYGTYVYK</sequence>
<protein>
    <submittedName>
        <fullName evidence="2">Uncharacterized protein</fullName>
    </submittedName>
</protein>
<dbReference type="AlphaFoldDB" id="A0A164MKY9"/>
<accession>A0A164MKY9</accession>
<proteinExistence type="predicted"/>
<keyword evidence="1" id="KW-1133">Transmembrane helix</keyword>
<comment type="caution">
    <text evidence="2">The sequence shown here is derived from an EMBL/GenBank/DDBJ whole genome shotgun (WGS) entry which is preliminary data.</text>
</comment>
<dbReference type="EMBL" id="LRGB01002993">
    <property type="protein sequence ID" value="KZS05150.1"/>
    <property type="molecule type" value="Genomic_DNA"/>
</dbReference>
<feature type="transmembrane region" description="Helical" evidence="1">
    <location>
        <begin position="34"/>
        <end position="56"/>
    </location>
</feature>
<keyword evidence="1" id="KW-0812">Transmembrane</keyword>